<feature type="transmembrane region" description="Helical" evidence="6">
    <location>
        <begin position="319"/>
        <end position="345"/>
    </location>
</feature>
<feature type="compositionally biased region" description="Low complexity" evidence="5">
    <location>
        <begin position="13"/>
        <end position="33"/>
    </location>
</feature>
<keyword evidence="3 6" id="KW-1133">Transmembrane helix</keyword>
<feature type="domain" description="Major facilitator superfamily (MFS) profile" evidence="7">
    <location>
        <begin position="61"/>
        <end position="552"/>
    </location>
</feature>
<proteinExistence type="predicted"/>
<dbReference type="AlphaFoldDB" id="A0A9P4R2Z2"/>
<feature type="compositionally biased region" description="Acidic residues" evidence="5">
    <location>
        <begin position="558"/>
        <end position="569"/>
    </location>
</feature>
<dbReference type="Proteomes" id="UP000799444">
    <property type="component" value="Unassembled WGS sequence"/>
</dbReference>
<protein>
    <submittedName>
        <fullName evidence="8">MFS general substrate transporter</fullName>
    </submittedName>
</protein>
<sequence>MAAPSSPAERQPLLRSPRPSSANSPSASTTSSPTFDPESETETNVKDEVPVKISRSRGALIVGSIGLLIFLQATNISILTTTQSAIAADLDAFDQVTWLTSSYLIAMSSLGPLMGRLSQLFSPRTCLFLATLIICAGTIVTSTSVSLEMFLVGRVMTGAGAAGVLIISSIIAIQMTSPKDRGLFIGLVNSGMTVGVSLGAVIAGALEPKIGWKPLFGIQAPLSLLAGFGILLGIPKNFTANSAYKGVPFQQKVARIDYSGIVLLIFTTMLFLLGLSGPQILPTPLILSAISLPVFVLNEVYIAKDPIIPVSVLRSRGTLLTCLATTGFMMARWSVLFYTPVYALAVRGWDPAVAGSILIPTNAGFASGGLLAGIFHIRRNGSFYLPTLVAMSLFPVTLLALGFLNTAHSSSALYVVLVFCNGLLTGASLNYVLVHLLHLTLPEVHPIVLSLLATFRGFAGSFGSAIGGGLFARVLRKSLINGFENAGLNGEKDRDLIRRLVGSPALVRGLDHVRKDIAVSAYEKGLKALFFAGVGLAVIVTLVQAGTGWKEPVKEEEERLEEEDMEGEEATFGAT</sequence>
<feature type="transmembrane region" description="Helical" evidence="6">
    <location>
        <begin position="446"/>
        <end position="472"/>
    </location>
</feature>
<feature type="region of interest" description="Disordered" evidence="5">
    <location>
        <begin position="1"/>
        <end position="47"/>
    </location>
</feature>
<feature type="transmembrane region" description="Helical" evidence="6">
    <location>
        <begin position="58"/>
        <end position="76"/>
    </location>
</feature>
<dbReference type="GO" id="GO:0000329">
    <property type="term" value="C:fungal-type vacuole membrane"/>
    <property type="evidence" value="ECO:0007669"/>
    <property type="project" value="TreeGrafter"/>
</dbReference>
<comment type="caution">
    <text evidence="8">The sequence shown here is derived from an EMBL/GenBank/DDBJ whole genome shotgun (WGS) entry which is preliminary data.</text>
</comment>
<feature type="transmembrane region" description="Helical" evidence="6">
    <location>
        <begin position="256"/>
        <end position="274"/>
    </location>
</feature>
<feature type="transmembrane region" description="Helical" evidence="6">
    <location>
        <begin position="183"/>
        <end position="206"/>
    </location>
</feature>
<evidence type="ECO:0000256" key="3">
    <source>
        <dbReference type="ARBA" id="ARBA00022989"/>
    </source>
</evidence>
<accession>A0A9P4R2Z2</accession>
<evidence type="ECO:0000256" key="4">
    <source>
        <dbReference type="ARBA" id="ARBA00023136"/>
    </source>
</evidence>
<feature type="transmembrane region" description="Helical" evidence="6">
    <location>
        <begin position="357"/>
        <end position="376"/>
    </location>
</feature>
<dbReference type="InterPro" id="IPR011701">
    <property type="entry name" value="MFS"/>
</dbReference>
<dbReference type="OrthoDB" id="4160219at2759"/>
<feature type="region of interest" description="Disordered" evidence="5">
    <location>
        <begin position="553"/>
        <end position="575"/>
    </location>
</feature>
<dbReference type="SUPFAM" id="SSF103473">
    <property type="entry name" value="MFS general substrate transporter"/>
    <property type="match status" value="1"/>
</dbReference>
<dbReference type="PROSITE" id="PS50850">
    <property type="entry name" value="MFS"/>
    <property type="match status" value="1"/>
</dbReference>
<dbReference type="PANTHER" id="PTHR23501:SF6">
    <property type="entry name" value="MULTIDRUG TRANSPORTER, PUTATIVE (AFU_ORTHOLOGUE AFUA_3G14560)-RELATED"/>
    <property type="match status" value="1"/>
</dbReference>
<organism evidence="8 9">
    <name type="scientific">Polyplosphaeria fusca</name>
    <dbReference type="NCBI Taxonomy" id="682080"/>
    <lineage>
        <taxon>Eukaryota</taxon>
        <taxon>Fungi</taxon>
        <taxon>Dikarya</taxon>
        <taxon>Ascomycota</taxon>
        <taxon>Pezizomycotina</taxon>
        <taxon>Dothideomycetes</taxon>
        <taxon>Pleosporomycetidae</taxon>
        <taxon>Pleosporales</taxon>
        <taxon>Tetraplosphaeriaceae</taxon>
        <taxon>Polyplosphaeria</taxon>
    </lineage>
</organism>
<feature type="transmembrane region" description="Helical" evidence="6">
    <location>
        <begin position="96"/>
        <end position="114"/>
    </location>
</feature>
<evidence type="ECO:0000256" key="1">
    <source>
        <dbReference type="ARBA" id="ARBA00004141"/>
    </source>
</evidence>
<evidence type="ECO:0000259" key="7">
    <source>
        <dbReference type="PROSITE" id="PS50850"/>
    </source>
</evidence>
<feature type="transmembrane region" description="Helical" evidence="6">
    <location>
        <begin position="383"/>
        <end position="405"/>
    </location>
</feature>
<name>A0A9P4R2Z2_9PLEO</name>
<gene>
    <name evidence="8" type="ORF">EJ04DRAFT_431500</name>
</gene>
<dbReference type="PANTHER" id="PTHR23501">
    <property type="entry name" value="MAJOR FACILITATOR SUPERFAMILY"/>
    <property type="match status" value="1"/>
</dbReference>
<dbReference type="Gene3D" id="1.20.1250.20">
    <property type="entry name" value="MFS general substrate transporter like domains"/>
    <property type="match status" value="2"/>
</dbReference>
<dbReference type="Pfam" id="PF07690">
    <property type="entry name" value="MFS_1"/>
    <property type="match status" value="1"/>
</dbReference>
<feature type="transmembrane region" description="Helical" evidence="6">
    <location>
        <begin position="280"/>
        <end position="298"/>
    </location>
</feature>
<dbReference type="GO" id="GO:0015174">
    <property type="term" value="F:basic amino acid transmembrane transporter activity"/>
    <property type="evidence" value="ECO:0007669"/>
    <property type="project" value="TreeGrafter"/>
</dbReference>
<evidence type="ECO:0000313" key="9">
    <source>
        <dbReference type="Proteomes" id="UP000799444"/>
    </source>
</evidence>
<evidence type="ECO:0000313" key="8">
    <source>
        <dbReference type="EMBL" id="KAF2737165.1"/>
    </source>
</evidence>
<feature type="transmembrane region" description="Helical" evidence="6">
    <location>
        <begin position="218"/>
        <end position="235"/>
    </location>
</feature>
<evidence type="ECO:0000256" key="2">
    <source>
        <dbReference type="ARBA" id="ARBA00022692"/>
    </source>
</evidence>
<feature type="transmembrane region" description="Helical" evidence="6">
    <location>
        <begin position="126"/>
        <end position="145"/>
    </location>
</feature>
<reference evidence="8" key="1">
    <citation type="journal article" date="2020" name="Stud. Mycol.">
        <title>101 Dothideomycetes genomes: a test case for predicting lifestyles and emergence of pathogens.</title>
        <authorList>
            <person name="Haridas S."/>
            <person name="Albert R."/>
            <person name="Binder M."/>
            <person name="Bloem J."/>
            <person name="Labutti K."/>
            <person name="Salamov A."/>
            <person name="Andreopoulos B."/>
            <person name="Baker S."/>
            <person name="Barry K."/>
            <person name="Bills G."/>
            <person name="Bluhm B."/>
            <person name="Cannon C."/>
            <person name="Castanera R."/>
            <person name="Culley D."/>
            <person name="Daum C."/>
            <person name="Ezra D."/>
            <person name="Gonzalez J."/>
            <person name="Henrissat B."/>
            <person name="Kuo A."/>
            <person name="Liang C."/>
            <person name="Lipzen A."/>
            <person name="Lutzoni F."/>
            <person name="Magnuson J."/>
            <person name="Mondo S."/>
            <person name="Nolan M."/>
            <person name="Ohm R."/>
            <person name="Pangilinan J."/>
            <person name="Park H.-J."/>
            <person name="Ramirez L."/>
            <person name="Alfaro M."/>
            <person name="Sun H."/>
            <person name="Tritt A."/>
            <person name="Yoshinaga Y."/>
            <person name="Zwiers L.-H."/>
            <person name="Turgeon B."/>
            <person name="Goodwin S."/>
            <person name="Spatafora J."/>
            <person name="Crous P."/>
            <person name="Grigoriev I."/>
        </authorList>
    </citation>
    <scope>NUCLEOTIDE SEQUENCE</scope>
    <source>
        <strain evidence="8">CBS 125425</strain>
    </source>
</reference>
<keyword evidence="9" id="KW-1185">Reference proteome</keyword>
<dbReference type="EMBL" id="ML996118">
    <property type="protein sequence ID" value="KAF2737165.1"/>
    <property type="molecule type" value="Genomic_DNA"/>
</dbReference>
<feature type="transmembrane region" description="Helical" evidence="6">
    <location>
        <begin position="411"/>
        <end position="434"/>
    </location>
</feature>
<dbReference type="InterPro" id="IPR020846">
    <property type="entry name" value="MFS_dom"/>
</dbReference>
<evidence type="ECO:0000256" key="6">
    <source>
        <dbReference type="SAM" id="Phobius"/>
    </source>
</evidence>
<evidence type="ECO:0000256" key="5">
    <source>
        <dbReference type="SAM" id="MobiDB-lite"/>
    </source>
</evidence>
<feature type="transmembrane region" description="Helical" evidence="6">
    <location>
        <begin position="151"/>
        <end position="171"/>
    </location>
</feature>
<comment type="subcellular location">
    <subcellularLocation>
        <location evidence="1">Membrane</location>
        <topology evidence="1">Multi-pass membrane protein</topology>
    </subcellularLocation>
</comment>
<keyword evidence="4 6" id="KW-0472">Membrane</keyword>
<keyword evidence="2 6" id="KW-0812">Transmembrane</keyword>
<dbReference type="InterPro" id="IPR036259">
    <property type="entry name" value="MFS_trans_sf"/>
</dbReference>